<feature type="non-terminal residue" evidence="2">
    <location>
        <position position="90"/>
    </location>
</feature>
<evidence type="ECO:0000259" key="1">
    <source>
        <dbReference type="Pfam" id="PF06985"/>
    </source>
</evidence>
<evidence type="ECO:0000313" key="2">
    <source>
        <dbReference type="EMBL" id="KAF2030740.1"/>
    </source>
</evidence>
<reference evidence="2" key="1">
    <citation type="journal article" date="2020" name="Stud. Mycol.">
        <title>101 Dothideomycetes genomes: a test case for predicting lifestyles and emergence of pathogens.</title>
        <authorList>
            <person name="Haridas S."/>
            <person name="Albert R."/>
            <person name="Binder M."/>
            <person name="Bloem J."/>
            <person name="Labutti K."/>
            <person name="Salamov A."/>
            <person name="Andreopoulos B."/>
            <person name="Baker S."/>
            <person name="Barry K."/>
            <person name="Bills G."/>
            <person name="Bluhm B."/>
            <person name="Cannon C."/>
            <person name="Castanera R."/>
            <person name="Culley D."/>
            <person name="Daum C."/>
            <person name="Ezra D."/>
            <person name="Gonzalez J."/>
            <person name="Henrissat B."/>
            <person name="Kuo A."/>
            <person name="Liang C."/>
            <person name="Lipzen A."/>
            <person name="Lutzoni F."/>
            <person name="Magnuson J."/>
            <person name="Mondo S."/>
            <person name="Nolan M."/>
            <person name="Ohm R."/>
            <person name="Pangilinan J."/>
            <person name="Park H.-J."/>
            <person name="Ramirez L."/>
            <person name="Alfaro M."/>
            <person name="Sun H."/>
            <person name="Tritt A."/>
            <person name="Yoshinaga Y."/>
            <person name="Zwiers L.-H."/>
            <person name="Turgeon B."/>
            <person name="Goodwin S."/>
            <person name="Spatafora J."/>
            <person name="Crous P."/>
            <person name="Grigoriev I."/>
        </authorList>
    </citation>
    <scope>NUCLEOTIDE SEQUENCE</scope>
    <source>
        <strain evidence="2">CBS 110217</strain>
    </source>
</reference>
<dbReference type="PANTHER" id="PTHR33112">
    <property type="entry name" value="DOMAIN PROTEIN, PUTATIVE-RELATED"/>
    <property type="match status" value="1"/>
</dbReference>
<proteinExistence type="predicted"/>
<gene>
    <name evidence="2" type="ORF">EK21DRAFT_10192</name>
</gene>
<dbReference type="PANTHER" id="PTHR33112:SF12">
    <property type="entry name" value="HETEROKARYON INCOMPATIBILITY DOMAIN-CONTAINING PROTEIN"/>
    <property type="match status" value="1"/>
</dbReference>
<sequence>RYVALSYVWGSASQYMLTEDNLEILMKRGGVEKRHLTASVRDAIHLTAKLGERYLWVDALCIVQDAQVIRSQTLRDMDCIYAQSTLTVVA</sequence>
<dbReference type="Proteomes" id="UP000799777">
    <property type="component" value="Unassembled WGS sequence"/>
</dbReference>
<protein>
    <submittedName>
        <fullName evidence="2">Heterokaryon incompatibility</fullName>
    </submittedName>
</protein>
<evidence type="ECO:0000313" key="3">
    <source>
        <dbReference type="Proteomes" id="UP000799777"/>
    </source>
</evidence>
<dbReference type="Pfam" id="PF06985">
    <property type="entry name" value="HET"/>
    <property type="match status" value="1"/>
</dbReference>
<name>A0A9P4HBV3_9PLEO</name>
<comment type="caution">
    <text evidence="2">The sequence shown here is derived from an EMBL/GenBank/DDBJ whole genome shotgun (WGS) entry which is preliminary data.</text>
</comment>
<keyword evidence="3" id="KW-1185">Reference proteome</keyword>
<feature type="non-terminal residue" evidence="2">
    <location>
        <position position="1"/>
    </location>
</feature>
<dbReference type="EMBL" id="ML978187">
    <property type="protein sequence ID" value="KAF2030740.1"/>
    <property type="molecule type" value="Genomic_DNA"/>
</dbReference>
<dbReference type="AlphaFoldDB" id="A0A9P4HBV3"/>
<dbReference type="OrthoDB" id="2958217at2759"/>
<accession>A0A9P4HBV3</accession>
<feature type="domain" description="Heterokaryon incompatibility" evidence="1">
    <location>
        <begin position="2"/>
        <end position="90"/>
    </location>
</feature>
<dbReference type="InterPro" id="IPR010730">
    <property type="entry name" value="HET"/>
</dbReference>
<organism evidence="2 3">
    <name type="scientific">Setomelanomma holmii</name>
    <dbReference type="NCBI Taxonomy" id="210430"/>
    <lineage>
        <taxon>Eukaryota</taxon>
        <taxon>Fungi</taxon>
        <taxon>Dikarya</taxon>
        <taxon>Ascomycota</taxon>
        <taxon>Pezizomycotina</taxon>
        <taxon>Dothideomycetes</taxon>
        <taxon>Pleosporomycetidae</taxon>
        <taxon>Pleosporales</taxon>
        <taxon>Pleosporineae</taxon>
        <taxon>Phaeosphaeriaceae</taxon>
        <taxon>Setomelanomma</taxon>
    </lineage>
</organism>